<keyword evidence="2" id="KW-1185">Reference proteome</keyword>
<gene>
    <name evidence="1" type="ORF">HPB50_021723</name>
</gene>
<protein>
    <submittedName>
        <fullName evidence="1">Uncharacterized protein</fullName>
    </submittedName>
</protein>
<evidence type="ECO:0000313" key="1">
    <source>
        <dbReference type="EMBL" id="KAH6943484.1"/>
    </source>
</evidence>
<comment type="caution">
    <text evidence="1">The sequence shown here is derived from an EMBL/GenBank/DDBJ whole genome shotgun (WGS) entry which is preliminary data.</text>
</comment>
<name>A0ACB7TBE8_HYAAI</name>
<reference evidence="1" key="1">
    <citation type="submission" date="2020-05" db="EMBL/GenBank/DDBJ databases">
        <title>Large-scale comparative analyses of tick genomes elucidate their genetic diversity and vector capacities.</title>
        <authorList>
            <person name="Jia N."/>
            <person name="Wang J."/>
            <person name="Shi W."/>
            <person name="Du L."/>
            <person name="Sun Y."/>
            <person name="Zhan W."/>
            <person name="Jiang J."/>
            <person name="Wang Q."/>
            <person name="Zhang B."/>
            <person name="Ji P."/>
            <person name="Sakyi L.B."/>
            <person name="Cui X."/>
            <person name="Yuan T."/>
            <person name="Jiang B."/>
            <person name="Yang W."/>
            <person name="Lam T.T.-Y."/>
            <person name="Chang Q."/>
            <person name="Ding S."/>
            <person name="Wang X."/>
            <person name="Zhu J."/>
            <person name="Ruan X."/>
            <person name="Zhao L."/>
            <person name="Wei J."/>
            <person name="Que T."/>
            <person name="Du C."/>
            <person name="Cheng J."/>
            <person name="Dai P."/>
            <person name="Han X."/>
            <person name="Huang E."/>
            <person name="Gao Y."/>
            <person name="Liu J."/>
            <person name="Shao H."/>
            <person name="Ye R."/>
            <person name="Li L."/>
            <person name="Wei W."/>
            <person name="Wang X."/>
            <person name="Wang C."/>
            <person name="Yang T."/>
            <person name="Huo Q."/>
            <person name="Li W."/>
            <person name="Guo W."/>
            <person name="Chen H."/>
            <person name="Zhou L."/>
            <person name="Ni X."/>
            <person name="Tian J."/>
            <person name="Zhou Y."/>
            <person name="Sheng Y."/>
            <person name="Liu T."/>
            <person name="Pan Y."/>
            <person name="Xia L."/>
            <person name="Li J."/>
            <person name="Zhao F."/>
            <person name="Cao W."/>
        </authorList>
    </citation>
    <scope>NUCLEOTIDE SEQUENCE</scope>
    <source>
        <strain evidence="1">Hyas-2018</strain>
    </source>
</reference>
<proteinExistence type="predicted"/>
<dbReference type="EMBL" id="CM023490">
    <property type="protein sequence ID" value="KAH6943484.1"/>
    <property type="molecule type" value="Genomic_DNA"/>
</dbReference>
<dbReference type="Proteomes" id="UP000821845">
    <property type="component" value="Chromosome 10"/>
</dbReference>
<accession>A0ACB7TBE8</accession>
<organism evidence="1 2">
    <name type="scientific">Hyalomma asiaticum</name>
    <name type="common">Tick</name>
    <dbReference type="NCBI Taxonomy" id="266040"/>
    <lineage>
        <taxon>Eukaryota</taxon>
        <taxon>Metazoa</taxon>
        <taxon>Ecdysozoa</taxon>
        <taxon>Arthropoda</taxon>
        <taxon>Chelicerata</taxon>
        <taxon>Arachnida</taxon>
        <taxon>Acari</taxon>
        <taxon>Parasitiformes</taxon>
        <taxon>Ixodida</taxon>
        <taxon>Ixodoidea</taxon>
        <taxon>Ixodidae</taxon>
        <taxon>Hyalomminae</taxon>
        <taxon>Hyalomma</taxon>
    </lineage>
</organism>
<evidence type="ECO:0000313" key="2">
    <source>
        <dbReference type="Proteomes" id="UP000821845"/>
    </source>
</evidence>
<sequence length="229" mass="24957">MAVLWYPAYLVLAAIALAILVKIYSLVTVGKCRSTRDMSGKTVIITGANTGIGKEAARELCRRNARVILACRDVSKAHATAEEIERDTGVRPACMQLDLCSFASIRQFAQHVVAHEDRLDVLINNAGILPPPARRETEDGFEVTFQTNYLGHFLLTNLLLGFVKSDFAHRSTDLYARTVGLVIRLFGKSSMDGAQTSVHLAVSEEVEGISGKVFADCKPSFAPGKMKDA</sequence>